<gene>
    <name evidence="1" type="ORF">BpHYR1_046209</name>
</gene>
<accession>A0A3M7SMX8</accession>
<name>A0A3M7SMX8_BRAPC</name>
<reference evidence="1 2" key="1">
    <citation type="journal article" date="2018" name="Sci. Rep.">
        <title>Genomic signatures of local adaptation to the degree of environmental predictability in rotifers.</title>
        <authorList>
            <person name="Franch-Gras L."/>
            <person name="Hahn C."/>
            <person name="Garcia-Roger E.M."/>
            <person name="Carmona M.J."/>
            <person name="Serra M."/>
            <person name="Gomez A."/>
        </authorList>
    </citation>
    <scope>NUCLEOTIDE SEQUENCE [LARGE SCALE GENOMIC DNA]</scope>
    <source>
        <strain evidence="1">HYR1</strain>
    </source>
</reference>
<sequence length="133" mass="15953">MDKEEKFENFIVKLFDPAISPRYLEANSKSLQVHTSFFNYAVQTLPPIMKFHTLYLACSTPFFKVFMTCEFQHVPLITVTQPSKLFLSKIKLFCYIDFGLNNRFCCYKLTYYLRYLLDFWNLLLPKKFNIRLN</sequence>
<dbReference type="Proteomes" id="UP000276133">
    <property type="component" value="Unassembled WGS sequence"/>
</dbReference>
<organism evidence="1 2">
    <name type="scientific">Brachionus plicatilis</name>
    <name type="common">Marine rotifer</name>
    <name type="synonym">Brachionus muelleri</name>
    <dbReference type="NCBI Taxonomy" id="10195"/>
    <lineage>
        <taxon>Eukaryota</taxon>
        <taxon>Metazoa</taxon>
        <taxon>Spiralia</taxon>
        <taxon>Gnathifera</taxon>
        <taxon>Rotifera</taxon>
        <taxon>Eurotatoria</taxon>
        <taxon>Monogononta</taxon>
        <taxon>Pseudotrocha</taxon>
        <taxon>Ploima</taxon>
        <taxon>Brachionidae</taxon>
        <taxon>Brachionus</taxon>
    </lineage>
</organism>
<proteinExistence type="predicted"/>
<comment type="caution">
    <text evidence="1">The sequence shown here is derived from an EMBL/GenBank/DDBJ whole genome shotgun (WGS) entry which is preliminary data.</text>
</comment>
<dbReference type="AlphaFoldDB" id="A0A3M7SMX8"/>
<evidence type="ECO:0000313" key="1">
    <source>
        <dbReference type="EMBL" id="RNA37086.1"/>
    </source>
</evidence>
<protein>
    <submittedName>
        <fullName evidence="1">Uncharacterized protein</fullName>
    </submittedName>
</protein>
<dbReference type="EMBL" id="REGN01001096">
    <property type="protein sequence ID" value="RNA37086.1"/>
    <property type="molecule type" value="Genomic_DNA"/>
</dbReference>
<keyword evidence="2" id="KW-1185">Reference proteome</keyword>
<evidence type="ECO:0000313" key="2">
    <source>
        <dbReference type="Proteomes" id="UP000276133"/>
    </source>
</evidence>